<dbReference type="Pfam" id="PF08281">
    <property type="entry name" value="Sigma70_r4_2"/>
    <property type="match status" value="1"/>
</dbReference>
<comment type="caution">
    <text evidence="8">The sequence shown here is derived from an EMBL/GenBank/DDBJ whole genome shotgun (WGS) entry which is preliminary data.</text>
</comment>
<dbReference type="SUPFAM" id="SSF88659">
    <property type="entry name" value="Sigma3 and sigma4 domains of RNA polymerase sigma factors"/>
    <property type="match status" value="1"/>
</dbReference>
<dbReference type="GO" id="GO:0006352">
    <property type="term" value="P:DNA-templated transcription initiation"/>
    <property type="evidence" value="ECO:0007669"/>
    <property type="project" value="InterPro"/>
</dbReference>
<dbReference type="InterPro" id="IPR014284">
    <property type="entry name" value="RNA_pol_sigma-70_dom"/>
</dbReference>
<protein>
    <submittedName>
        <fullName evidence="8">RNA polymerase sigma-70 factor (ECF subfamily)</fullName>
    </submittedName>
</protein>
<accession>A0A368VLB9</accession>
<dbReference type="Gene3D" id="1.10.10.10">
    <property type="entry name" value="Winged helix-like DNA-binding domain superfamily/Winged helix DNA-binding domain"/>
    <property type="match status" value="1"/>
</dbReference>
<dbReference type="Gene3D" id="1.10.1740.10">
    <property type="match status" value="1"/>
</dbReference>
<keyword evidence="5" id="KW-0804">Transcription</keyword>
<dbReference type="InterPro" id="IPR039425">
    <property type="entry name" value="RNA_pol_sigma-70-like"/>
</dbReference>
<dbReference type="Pfam" id="PF04542">
    <property type="entry name" value="Sigma70_r2"/>
    <property type="match status" value="1"/>
</dbReference>
<dbReference type="OrthoDB" id="2381154at2"/>
<dbReference type="GO" id="GO:0016987">
    <property type="term" value="F:sigma factor activity"/>
    <property type="evidence" value="ECO:0007669"/>
    <property type="project" value="UniProtKB-KW"/>
</dbReference>
<evidence type="ECO:0000256" key="5">
    <source>
        <dbReference type="ARBA" id="ARBA00023163"/>
    </source>
</evidence>
<evidence type="ECO:0000259" key="6">
    <source>
        <dbReference type="Pfam" id="PF04542"/>
    </source>
</evidence>
<comment type="similarity">
    <text evidence="1">Belongs to the sigma-70 factor family. ECF subfamily.</text>
</comment>
<keyword evidence="3" id="KW-0731">Sigma factor</keyword>
<feature type="domain" description="RNA polymerase sigma-70 region 2" evidence="6">
    <location>
        <begin position="19"/>
        <end position="82"/>
    </location>
</feature>
<dbReference type="GO" id="GO:0003677">
    <property type="term" value="F:DNA binding"/>
    <property type="evidence" value="ECO:0007669"/>
    <property type="project" value="UniProtKB-KW"/>
</dbReference>
<organism evidence="8 9">
    <name type="scientific">Paenibacillus prosopidis</name>
    <dbReference type="NCBI Taxonomy" id="630520"/>
    <lineage>
        <taxon>Bacteria</taxon>
        <taxon>Bacillati</taxon>
        <taxon>Bacillota</taxon>
        <taxon>Bacilli</taxon>
        <taxon>Bacillales</taxon>
        <taxon>Paenibacillaceae</taxon>
        <taxon>Paenibacillus</taxon>
    </lineage>
</organism>
<dbReference type="InterPro" id="IPR013325">
    <property type="entry name" value="RNA_pol_sigma_r2"/>
</dbReference>
<proteinExistence type="inferred from homology"/>
<dbReference type="SUPFAM" id="SSF88946">
    <property type="entry name" value="Sigma2 domain of RNA polymerase sigma factors"/>
    <property type="match status" value="1"/>
</dbReference>
<dbReference type="RefSeq" id="WP_114382863.1">
    <property type="nucleotide sequence ID" value="NZ_QPJD01000017.1"/>
</dbReference>
<dbReference type="AlphaFoldDB" id="A0A368VLB9"/>
<evidence type="ECO:0000313" key="8">
    <source>
        <dbReference type="EMBL" id="RCW42318.1"/>
    </source>
</evidence>
<reference evidence="8 9" key="1">
    <citation type="submission" date="2018-07" db="EMBL/GenBank/DDBJ databases">
        <title>Genomic Encyclopedia of Type Strains, Phase III (KMG-III): the genomes of soil and plant-associated and newly described type strains.</title>
        <authorList>
            <person name="Whitman W."/>
        </authorList>
    </citation>
    <scope>NUCLEOTIDE SEQUENCE [LARGE SCALE GENOMIC DNA]</scope>
    <source>
        <strain evidence="8 9">CECT 7506</strain>
    </source>
</reference>
<dbReference type="PANTHER" id="PTHR43133">
    <property type="entry name" value="RNA POLYMERASE ECF-TYPE SIGMA FACTO"/>
    <property type="match status" value="1"/>
</dbReference>
<dbReference type="PANTHER" id="PTHR43133:SF8">
    <property type="entry name" value="RNA POLYMERASE SIGMA FACTOR HI_1459-RELATED"/>
    <property type="match status" value="1"/>
</dbReference>
<dbReference type="InterPro" id="IPR007627">
    <property type="entry name" value="RNA_pol_sigma70_r2"/>
</dbReference>
<evidence type="ECO:0000313" key="9">
    <source>
        <dbReference type="Proteomes" id="UP000252415"/>
    </source>
</evidence>
<dbReference type="Proteomes" id="UP000252415">
    <property type="component" value="Unassembled WGS sequence"/>
</dbReference>
<sequence length="245" mass="27471">MVLADTLNSNGTKTEDKRIEQLQSVVQRYCLSLTKSTWDAEDLAQDTLLKGLNTIYGTQHNNPEALLLRIAKNTWIDQSRRKNIWTRIVKQEKPKEFSSNQGTLEIEEALHALIKHLSPLQRTVFLLRDVFGYSNAETAEMLGTTAGAIKAALHRARESLDAVKKELESGSLRLPEEEGLKAYLRAFAIAYQMEDIARLVELAQLDIVEAAAAVSMVQNRLLRHSITLRHSGSNSRGQFNTLMAA</sequence>
<evidence type="ECO:0000256" key="3">
    <source>
        <dbReference type="ARBA" id="ARBA00023082"/>
    </source>
</evidence>
<dbReference type="InterPro" id="IPR013324">
    <property type="entry name" value="RNA_pol_sigma_r3/r4-like"/>
</dbReference>
<dbReference type="NCBIfam" id="TIGR02937">
    <property type="entry name" value="sigma70-ECF"/>
    <property type="match status" value="1"/>
</dbReference>
<name>A0A368VLB9_9BACL</name>
<evidence type="ECO:0000256" key="1">
    <source>
        <dbReference type="ARBA" id="ARBA00010641"/>
    </source>
</evidence>
<dbReference type="InterPro" id="IPR036388">
    <property type="entry name" value="WH-like_DNA-bd_sf"/>
</dbReference>
<dbReference type="EMBL" id="QPJD01000017">
    <property type="protein sequence ID" value="RCW42318.1"/>
    <property type="molecule type" value="Genomic_DNA"/>
</dbReference>
<evidence type="ECO:0000259" key="7">
    <source>
        <dbReference type="Pfam" id="PF08281"/>
    </source>
</evidence>
<keyword evidence="9" id="KW-1185">Reference proteome</keyword>
<gene>
    <name evidence="8" type="ORF">DFP97_11741</name>
</gene>
<feature type="domain" description="RNA polymerase sigma factor 70 region 4 type 2" evidence="7">
    <location>
        <begin position="108"/>
        <end position="160"/>
    </location>
</feature>
<dbReference type="InterPro" id="IPR013249">
    <property type="entry name" value="RNA_pol_sigma70_r4_t2"/>
</dbReference>
<keyword evidence="4" id="KW-0238">DNA-binding</keyword>
<evidence type="ECO:0000256" key="2">
    <source>
        <dbReference type="ARBA" id="ARBA00023015"/>
    </source>
</evidence>
<keyword evidence="2" id="KW-0805">Transcription regulation</keyword>
<evidence type="ECO:0000256" key="4">
    <source>
        <dbReference type="ARBA" id="ARBA00023125"/>
    </source>
</evidence>
<dbReference type="CDD" id="cd06171">
    <property type="entry name" value="Sigma70_r4"/>
    <property type="match status" value="1"/>
</dbReference>